<organism evidence="9 10">
    <name type="scientific">Micromonospora vulcania</name>
    <dbReference type="NCBI Taxonomy" id="1441873"/>
    <lineage>
        <taxon>Bacteria</taxon>
        <taxon>Bacillati</taxon>
        <taxon>Actinomycetota</taxon>
        <taxon>Actinomycetes</taxon>
        <taxon>Micromonosporales</taxon>
        <taxon>Micromonosporaceae</taxon>
        <taxon>Micromonospora</taxon>
    </lineage>
</organism>
<dbReference type="InterPro" id="IPR015915">
    <property type="entry name" value="Kelch-typ_b-propeller"/>
</dbReference>
<dbReference type="SUPFAM" id="SSF117281">
    <property type="entry name" value="Kelch motif"/>
    <property type="match status" value="1"/>
</dbReference>
<dbReference type="NCBIfam" id="NF038128">
    <property type="entry name" value="choice_anch_J"/>
    <property type="match status" value="1"/>
</dbReference>
<dbReference type="RefSeq" id="WP_377503707.1">
    <property type="nucleotide sequence ID" value="NZ_JBHSQS010000001.1"/>
</dbReference>
<dbReference type="PROSITE" id="PS00138">
    <property type="entry name" value="SUBTILASE_SER"/>
    <property type="match status" value="1"/>
</dbReference>
<dbReference type="InterPro" id="IPR036852">
    <property type="entry name" value="Peptidase_S8/S53_dom_sf"/>
</dbReference>
<dbReference type="Gene3D" id="2.120.10.80">
    <property type="entry name" value="Kelch-type beta propeller"/>
    <property type="match status" value="2"/>
</dbReference>
<feature type="chain" id="PRO_5047343416" evidence="7">
    <location>
        <begin position="33"/>
        <end position="1459"/>
    </location>
</feature>
<reference evidence="10" key="1">
    <citation type="journal article" date="2019" name="Int. J. Syst. Evol. Microbiol.">
        <title>The Global Catalogue of Microorganisms (GCM) 10K type strain sequencing project: providing services to taxonomists for standard genome sequencing and annotation.</title>
        <authorList>
            <consortium name="The Broad Institute Genomics Platform"/>
            <consortium name="The Broad Institute Genome Sequencing Center for Infectious Disease"/>
            <person name="Wu L."/>
            <person name="Ma J."/>
        </authorList>
    </citation>
    <scope>NUCLEOTIDE SEQUENCE [LARGE SCALE GENOMIC DNA]</scope>
    <source>
        <strain evidence="10">CGMCC 4.7144</strain>
    </source>
</reference>
<dbReference type="SUPFAM" id="SSF49452">
    <property type="entry name" value="Starch-binding domain-like"/>
    <property type="match status" value="1"/>
</dbReference>
<dbReference type="InterPro" id="IPR015500">
    <property type="entry name" value="Peptidase_S8_subtilisin-rel"/>
</dbReference>
<evidence type="ECO:0000259" key="8">
    <source>
        <dbReference type="Pfam" id="PF00082"/>
    </source>
</evidence>
<dbReference type="SUPFAM" id="SSF49464">
    <property type="entry name" value="Carboxypeptidase regulatory domain-like"/>
    <property type="match status" value="2"/>
</dbReference>
<accession>A0ABW1GZC4</accession>
<feature type="region of interest" description="Disordered" evidence="6">
    <location>
        <begin position="373"/>
        <end position="400"/>
    </location>
</feature>
<feature type="signal peptide" evidence="7">
    <location>
        <begin position="1"/>
        <end position="32"/>
    </location>
</feature>
<dbReference type="Pfam" id="PF00082">
    <property type="entry name" value="Peptidase_S8"/>
    <property type="match status" value="1"/>
</dbReference>
<evidence type="ECO:0000256" key="6">
    <source>
        <dbReference type="SAM" id="MobiDB-lite"/>
    </source>
</evidence>
<evidence type="ECO:0000256" key="4">
    <source>
        <dbReference type="ARBA" id="ARBA00022825"/>
    </source>
</evidence>
<comment type="similarity">
    <text evidence="1 5">Belongs to the peptidase S8 family.</text>
</comment>
<feature type="active site" description="Charge relay system" evidence="5">
    <location>
        <position position="415"/>
    </location>
</feature>
<comment type="caution">
    <text evidence="9">The sequence shown here is derived from an EMBL/GenBank/DDBJ whole genome shotgun (WGS) entry which is preliminary data.</text>
</comment>
<dbReference type="SMART" id="SM00612">
    <property type="entry name" value="Kelch"/>
    <property type="match status" value="4"/>
</dbReference>
<evidence type="ECO:0000313" key="10">
    <source>
        <dbReference type="Proteomes" id="UP001596226"/>
    </source>
</evidence>
<dbReference type="InterPro" id="IPR013784">
    <property type="entry name" value="Carb-bd-like_fold"/>
</dbReference>
<dbReference type="PANTHER" id="PTHR43399">
    <property type="entry name" value="SUBTILISIN-RELATED"/>
    <property type="match status" value="1"/>
</dbReference>
<dbReference type="InterPro" id="IPR000209">
    <property type="entry name" value="Peptidase_S8/S53_dom"/>
</dbReference>
<dbReference type="InterPro" id="IPR023828">
    <property type="entry name" value="Peptidase_S8_Ser-AS"/>
</dbReference>
<dbReference type="Proteomes" id="UP001596226">
    <property type="component" value="Unassembled WGS sequence"/>
</dbReference>
<dbReference type="InterPro" id="IPR008969">
    <property type="entry name" value="CarboxyPept-like_regulatory"/>
</dbReference>
<dbReference type="Gene3D" id="2.60.40.1120">
    <property type="entry name" value="Carboxypeptidase-like, regulatory domain"/>
    <property type="match status" value="4"/>
</dbReference>
<name>A0ABW1GZC4_9ACTN</name>
<gene>
    <name evidence="9" type="ORF">ACFQGL_00080</name>
</gene>
<keyword evidence="3 5" id="KW-0378">Hydrolase</keyword>
<evidence type="ECO:0000313" key="9">
    <source>
        <dbReference type="EMBL" id="MFC5921736.1"/>
    </source>
</evidence>
<dbReference type="PROSITE" id="PS51892">
    <property type="entry name" value="SUBTILASE"/>
    <property type="match status" value="1"/>
</dbReference>
<dbReference type="PANTHER" id="PTHR43399:SF4">
    <property type="entry name" value="CELL WALL-ASSOCIATED PROTEASE"/>
    <property type="match status" value="1"/>
</dbReference>
<evidence type="ECO:0000256" key="7">
    <source>
        <dbReference type="SAM" id="SignalP"/>
    </source>
</evidence>
<evidence type="ECO:0000256" key="2">
    <source>
        <dbReference type="ARBA" id="ARBA00022670"/>
    </source>
</evidence>
<dbReference type="CDD" id="cd07481">
    <property type="entry name" value="Peptidases_S8_BacillopeptidaseF-like"/>
    <property type="match status" value="1"/>
</dbReference>
<dbReference type="SUPFAM" id="SSF52743">
    <property type="entry name" value="Subtilisin-like"/>
    <property type="match status" value="1"/>
</dbReference>
<feature type="active site" description="Charge relay system" evidence="5">
    <location>
        <position position="195"/>
    </location>
</feature>
<dbReference type="EMBL" id="JBHSQS010000001">
    <property type="protein sequence ID" value="MFC5921736.1"/>
    <property type="molecule type" value="Genomic_DNA"/>
</dbReference>
<sequence>MFRPSTARSARWRTTVACAALLIGLTAQPTIAARAAPTPTRASVDQGLLGQLGTTASGSFLVYLRDTAPVAETARLRDPDDRAREVHRLLTTTAERTQHDLRALLTARRAPHTAYWIANAVRVTGDRALVDEIAKRPDVARIEPARSYPLIQPTPAAGSRAGTNGAEWGLSNINAPQVWSEFGDRGEGVVVANIDSGVQYDHPALVGAYRGNLGGGAFDHDHNWYDPAGDCPSPAPCDTNGHGTHTMGTMIGDDDAGNQIGVAPGATWIAAKGCEGTSCSDASLLAAGQWVLAPTDLAGRNPRPDLRPDVVNNSWGGAGADPWYQQTIAAWRAAGMFPVFSSGNNGPDCGSAGSPGDNANAYAVGSYDVDNAPSGFSGRGDATDPQSYKPNISAPGSSVRSSVPDDSYAVLSGTSMAAPHVSGTVALIWSAAPSLRGDVAGTEELLDRTARDVDDSTCGGTAADNNVFGEGRLDAYAAVRDAPRGAVGRIVGQVTEAADGDPIAGATVSDGTRSVTTDADGRYALTAPVGPTTVTVDAYGYREQSATVTVADGGTVTRDFALVAKPRVTISGRVTDGSGHGWPLYARIEVAGRPGGPIFTNPVTGRYSFTVPGDASHQLTVTAHYPGYRTVTRDVPVDARRVTADIAVPVEPTCAAPGYAGSFDAPLLSESFDGTEVPAGWTVRNRTEGGGWTFTDLGERGNLTGGAGAFAIVDSDRLGADNTQDTDLVTPTIDLSTAPAPVLRFRSDWRAVGVSDTAEVDVSTDSGSTWTTVWHQSDSRRGPRVEEVPLGPAGGASSVQVRFRFNGTFAWWWQVDDVQVVNRECAPVPGGLVLGITTDRNTGAPLNRITVVSRDRPEDRGVSAATPDDPNLPDGFWWLYSGLTGAHPFTASRPPYRTTTKRVTVLADGARRLDIALAAGRLTVTPATVESHQPYGGTRTRKVTLRNTGTAPATANLIERNGRYEALSGAGAPLREQVMKGISKARTGTAYGATGIAAAPRADDGWAATAGLPEGVFDNAAAGLDGRIYSVGGGGGSGLESKAWRYDPGPDAWTALPDLPTPRSKPVAAAADGKLYVIGGWDADDGTVASVDVFDPAAGNWSTLAGPTNPFPVAAAGGAVAGGKVYLVGGCLDSACAESDRLVVFDPSTGLFRTGAAYPHPVAWLSCGGIGSAVYCAGGTGSTEYTDAYRYDPAADSWSPLPNMPVDLWASQYTAAGGLLVLAGGVTSGSTTATNRTIAYDPVAGRWRDLPNVQFARYRGAAACGAYKIGGSPTPFVGSTDSERLGGLGLCAGEADLPWLAAAPTTVTLAPGASRTVTVTLSATAAAGVPRPGTWTGELAIASDTPYPVPAVPVKMSVSPPATWGRIQGTSTGVSCGGTSVPLRATVRVNRVGTTTGHTLTANAQGRYTWWLPRGRYEVIVARDGWVPKTQRVRIAAGTVRTVDFVLDPAESCARATGI</sequence>
<dbReference type="Gene3D" id="2.60.120.200">
    <property type="match status" value="1"/>
</dbReference>
<evidence type="ECO:0000256" key="3">
    <source>
        <dbReference type="ARBA" id="ARBA00022801"/>
    </source>
</evidence>
<feature type="domain" description="Peptidase S8/S53" evidence="8">
    <location>
        <begin position="186"/>
        <end position="471"/>
    </location>
</feature>
<feature type="active site" description="Charge relay system" evidence="5">
    <location>
        <position position="242"/>
    </location>
</feature>
<keyword evidence="2 5" id="KW-0645">Protease</keyword>
<feature type="compositionally biased region" description="Polar residues" evidence="6">
    <location>
        <begin position="384"/>
        <end position="400"/>
    </location>
</feature>
<dbReference type="InterPro" id="IPR051048">
    <property type="entry name" value="Peptidase_S8/S53_subtilisin"/>
</dbReference>
<dbReference type="SUPFAM" id="SSF49899">
    <property type="entry name" value="Concanavalin A-like lectins/glucanases"/>
    <property type="match status" value="1"/>
</dbReference>
<dbReference type="InterPro" id="IPR006652">
    <property type="entry name" value="Kelch_1"/>
</dbReference>
<evidence type="ECO:0000256" key="1">
    <source>
        <dbReference type="ARBA" id="ARBA00011073"/>
    </source>
</evidence>
<proteinExistence type="inferred from homology"/>
<keyword evidence="10" id="KW-1185">Reference proteome</keyword>
<dbReference type="Pfam" id="PF13620">
    <property type="entry name" value="CarboxypepD_reg"/>
    <property type="match status" value="2"/>
</dbReference>
<keyword evidence="4 5" id="KW-0720">Serine protease</keyword>
<dbReference type="Pfam" id="PF24681">
    <property type="entry name" value="Kelch_KLHDC2_KLHL20_DRC7"/>
    <property type="match status" value="1"/>
</dbReference>
<protein>
    <submittedName>
        <fullName evidence="9">S8 family serine peptidase</fullName>
    </submittedName>
</protein>
<dbReference type="InterPro" id="IPR033857">
    <property type="entry name" value="Bacillopeptidase_F"/>
</dbReference>
<evidence type="ECO:0000256" key="5">
    <source>
        <dbReference type="PROSITE-ProRule" id="PRU01240"/>
    </source>
</evidence>
<dbReference type="PRINTS" id="PR00723">
    <property type="entry name" value="SUBTILISIN"/>
</dbReference>
<dbReference type="Gene3D" id="3.40.50.200">
    <property type="entry name" value="Peptidase S8/S53 domain"/>
    <property type="match status" value="1"/>
</dbReference>
<dbReference type="InterPro" id="IPR013320">
    <property type="entry name" value="ConA-like_dom_sf"/>
</dbReference>
<keyword evidence="7" id="KW-0732">Signal</keyword>